<evidence type="ECO:0000313" key="6">
    <source>
        <dbReference type="EMBL" id="SEB16235.1"/>
    </source>
</evidence>
<organism evidence="6 7">
    <name type="scientific">Paraburkholderia sartisoli</name>
    <dbReference type="NCBI Taxonomy" id="83784"/>
    <lineage>
        <taxon>Bacteria</taxon>
        <taxon>Pseudomonadati</taxon>
        <taxon>Pseudomonadota</taxon>
        <taxon>Betaproteobacteria</taxon>
        <taxon>Burkholderiales</taxon>
        <taxon>Burkholderiaceae</taxon>
        <taxon>Paraburkholderia</taxon>
    </lineage>
</organism>
<dbReference type="GO" id="GO:0003700">
    <property type="term" value="F:DNA-binding transcription factor activity"/>
    <property type="evidence" value="ECO:0007669"/>
    <property type="project" value="InterPro"/>
</dbReference>
<accession>A0A1H4H354</accession>
<dbReference type="Pfam" id="PF07729">
    <property type="entry name" value="FCD"/>
    <property type="match status" value="1"/>
</dbReference>
<dbReference type="SMART" id="SM00345">
    <property type="entry name" value="HTH_GNTR"/>
    <property type="match status" value="1"/>
</dbReference>
<keyword evidence="7" id="KW-1185">Reference proteome</keyword>
<proteinExistence type="predicted"/>
<name>A0A1H4H354_9BURK</name>
<reference evidence="7" key="1">
    <citation type="submission" date="2016-10" db="EMBL/GenBank/DDBJ databases">
        <authorList>
            <person name="Varghese N."/>
            <person name="Submissions S."/>
        </authorList>
    </citation>
    <scope>NUCLEOTIDE SEQUENCE [LARGE SCALE GENOMIC DNA]</scope>
    <source>
        <strain evidence="7">LMG 24000</strain>
    </source>
</reference>
<dbReference type="PROSITE" id="PS50949">
    <property type="entry name" value="HTH_GNTR"/>
    <property type="match status" value="1"/>
</dbReference>
<evidence type="ECO:0000256" key="2">
    <source>
        <dbReference type="ARBA" id="ARBA00023125"/>
    </source>
</evidence>
<dbReference type="OrthoDB" id="9799812at2"/>
<dbReference type="Gene3D" id="1.20.120.530">
    <property type="entry name" value="GntR ligand-binding domain-like"/>
    <property type="match status" value="1"/>
</dbReference>
<dbReference type="SMART" id="SM00895">
    <property type="entry name" value="FCD"/>
    <property type="match status" value="1"/>
</dbReference>
<feature type="region of interest" description="Disordered" evidence="4">
    <location>
        <begin position="1"/>
        <end position="23"/>
    </location>
</feature>
<gene>
    <name evidence="6" type="ORF">SAMN05192564_107150</name>
</gene>
<keyword evidence="3" id="KW-0804">Transcription</keyword>
<dbReference type="PANTHER" id="PTHR43537:SF20">
    <property type="entry name" value="HTH-TYPE TRANSCRIPTIONAL REPRESSOR GLAR"/>
    <property type="match status" value="1"/>
</dbReference>
<dbReference type="InterPro" id="IPR008920">
    <property type="entry name" value="TF_FadR/GntR_C"/>
</dbReference>
<sequence length="295" mass="32693">MKPISRNLVASRNARAPRVEEESERTLSDQAYRLLHRDILSGVLEPDSKLRLQGLQDRYGLGMSPIREALMLLSREGLVSNEGQRGFRVAPVSAEDLRDIVSARVHIETILLTESILRGDADWGAEISAAFYKLTHEPVPASLDDIEGVDAWEAAHRRFHRALLGAASSPWLHRINGQLIDHAERYRRLRLARLGFTAKTDSIFNEHQVLMEATLSRDVNRACTVLREHLNATLAVIDYLDEPASEQSQMASGRAAARTPRSTAAARAQATGNASPESKRAAPRRARKSAELAKA</sequence>
<evidence type="ECO:0000313" key="7">
    <source>
        <dbReference type="Proteomes" id="UP000198638"/>
    </source>
</evidence>
<evidence type="ECO:0000259" key="5">
    <source>
        <dbReference type="PROSITE" id="PS50949"/>
    </source>
</evidence>
<feature type="domain" description="HTH gntR-type" evidence="5">
    <location>
        <begin position="25"/>
        <end position="92"/>
    </location>
</feature>
<keyword evidence="2 6" id="KW-0238">DNA-binding</keyword>
<evidence type="ECO:0000256" key="1">
    <source>
        <dbReference type="ARBA" id="ARBA00023015"/>
    </source>
</evidence>
<dbReference type="STRING" id="83784.SAMN05192564_107150"/>
<keyword evidence="1" id="KW-0805">Transcription regulation</keyword>
<dbReference type="Pfam" id="PF00392">
    <property type="entry name" value="GntR"/>
    <property type="match status" value="1"/>
</dbReference>
<evidence type="ECO:0000256" key="4">
    <source>
        <dbReference type="SAM" id="MobiDB-lite"/>
    </source>
</evidence>
<feature type="region of interest" description="Disordered" evidence="4">
    <location>
        <begin position="248"/>
        <end position="295"/>
    </location>
</feature>
<dbReference type="InterPro" id="IPR011711">
    <property type="entry name" value="GntR_C"/>
</dbReference>
<dbReference type="RefSeq" id="WP_090535919.1">
    <property type="nucleotide sequence ID" value="NZ_FNRQ01000007.1"/>
</dbReference>
<dbReference type="AlphaFoldDB" id="A0A1H4H354"/>
<evidence type="ECO:0000256" key="3">
    <source>
        <dbReference type="ARBA" id="ARBA00023163"/>
    </source>
</evidence>
<feature type="compositionally biased region" description="Low complexity" evidence="4">
    <location>
        <begin position="251"/>
        <end position="276"/>
    </location>
</feature>
<dbReference type="InterPro" id="IPR036388">
    <property type="entry name" value="WH-like_DNA-bd_sf"/>
</dbReference>
<dbReference type="Gene3D" id="1.10.10.10">
    <property type="entry name" value="Winged helix-like DNA-binding domain superfamily/Winged helix DNA-binding domain"/>
    <property type="match status" value="1"/>
</dbReference>
<dbReference type="PANTHER" id="PTHR43537">
    <property type="entry name" value="TRANSCRIPTIONAL REGULATOR, GNTR FAMILY"/>
    <property type="match status" value="1"/>
</dbReference>
<dbReference type="EMBL" id="FNRQ01000007">
    <property type="protein sequence ID" value="SEB16235.1"/>
    <property type="molecule type" value="Genomic_DNA"/>
</dbReference>
<dbReference type="InterPro" id="IPR036390">
    <property type="entry name" value="WH_DNA-bd_sf"/>
</dbReference>
<dbReference type="SUPFAM" id="SSF46785">
    <property type="entry name" value="Winged helix' DNA-binding domain"/>
    <property type="match status" value="1"/>
</dbReference>
<dbReference type="SUPFAM" id="SSF48008">
    <property type="entry name" value="GntR ligand-binding domain-like"/>
    <property type="match status" value="1"/>
</dbReference>
<dbReference type="Proteomes" id="UP000198638">
    <property type="component" value="Unassembled WGS sequence"/>
</dbReference>
<dbReference type="InterPro" id="IPR000524">
    <property type="entry name" value="Tscrpt_reg_HTH_GntR"/>
</dbReference>
<protein>
    <submittedName>
        <fullName evidence="6">DNA-binding transcriptional regulator, GntR family</fullName>
    </submittedName>
</protein>
<dbReference type="GO" id="GO:0003677">
    <property type="term" value="F:DNA binding"/>
    <property type="evidence" value="ECO:0007669"/>
    <property type="project" value="UniProtKB-KW"/>
</dbReference>